<gene>
    <name evidence="2" type="ORF">SAMN04487996_12585</name>
</gene>
<dbReference type="InterPro" id="IPR046947">
    <property type="entry name" value="LytR-like"/>
</dbReference>
<dbReference type="Gene3D" id="2.40.50.1020">
    <property type="entry name" value="LytTr DNA-binding domain"/>
    <property type="match status" value="1"/>
</dbReference>
<dbReference type="PANTHER" id="PTHR37299">
    <property type="entry name" value="TRANSCRIPTIONAL REGULATOR-RELATED"/>
    <property type="match status" value="1"/>
</dbReference>
<dbReference type="EMBL" id="FNAN01000025">
    <property type="protein sequence ID" value="SDG92635.1"/>
    <property type="molecule type" value="Genomic_DNA"/>
</dbReference>
<feature type="domain" description="HTH LytTR-type" evidence="1">
    <location>
        <begin position="21"/>
        <end position="122"/>
    </location>
</feature>
<reference evidence="3" key="1">
    <citation type="submission" date="2016-10" db="EMBL/GenBank/DDBJ databases">
        <authorList>
            <person name="Varghese N."/>
            <person name="Submissions S."/>
        </authorList>
    </citation>
    <scope>NUCLEOTIDE SEQUENCE [LARGE SCALE GENOMIC DNA]</scope>
    <source>
        <strain evidence="3">DSM 25329</strain>
    </source>
</reference>
<dbReference type="OrthoDB" id="1430683at2"/>
<dbReference type="STRING" id="659014.SAMN04487996_12585"/>
<dbReference type="Proteomes" id="UP000198748">
    <property type="component" value="Unassembled WGS sequence"/>
</dbReference>
<evidence type="ECO:0000259" key="1">
    <source>
        <dbReference type="PROSITE" id="PS50930"/>
    </source>
</evidence>
<evidence type="ECO:0000313" key="3">
    <source>
        <dbReference type="Proteomes" id="UP000198748"/>
    </source>
</evidence>
<keyword evidence="3" id="KW-1185">Reference proteome</keyword>
<accession>A0A1G7Y848</accession>
<evidence type="ECO:0000313" key="2">
    <source>
        <dbReference type="EMBL" id="SDG92635.1"/>
    </source>
</evidence>
<proteinExistence type="predicted"/>
<sequence length="129" mass="14542">MNTFTPFNPLSGQLSPKPVHISVHFMGRTITIAAEHITFLEGDGNYTYVYTCAGRKYLICKTLKWLACKLDTNFVRVHKSFLVNAHYVIGCAEDGRALKMRCGNEAAVSRRKTKEIISIFGERVERISA</sequence>
<dbReference type="RefSeq" id="WP_090157084.1">
    <property type="nucleotide sequence ID" value="NZ_FNAN01000025.1"/>
</dbReference>
<dbReference type="SMART" id="SM00850">
    <property type="entry name" value="LytTR"/>
    <property type="match status" value="1"/>
</dbReference>
<organism evidence="2 3">
    <name type="scientific">Dyadobacter soli</name>
    <dbReference type="NCBI Taxonomy" id="659014"/>
    <lineage>
        <taxon>Bacteria</taxon>
        <taxon>Pseudomonadati</taxon>
        <taxon>Bacteroidota</taxon>
        <taxon>Cytophagia</taxon>
        <taxon>Cytophagales</taxon>
        <taxon>Spirosomataceae</taxon>
        <taxon>Dyadobacter</taxon>
    </lineage>
</organism>
<dbReference type="AlphaFoldDB" id="A0A1G7Y848"/>
<protein>
    <submittedName>
        <fullName evidence="2">Transcriptional regulator, LytTR family</fullName>
    </submittedName>
</protein>
<dbReference type="PROSITE" id="PS50930">
    <property type="entry name" value="HTH_LYTTR"/>
    <property type="match status" value="1"/>
</dbReference>
<dbReference type="Pfam" id="PF04397">
    <property type="entry name" value="LytTR"/>
    <property type="match status" value="1"/>
</dbReference>
<dbReference type="GO" id="GO:0000156">
    <property type="term" value="F:phosphorelay response regulator activity"/>
    <property type="evidence" value="ECO:0007669"/>
    <property type="project" value="InterPro"/>
</dbReference>
<dbReference type="PANTHER" id="PTHR37299:SF1">
    <property type="entry name" value="STAGE 0 SPORULATION PROTEIN A HOMOLOG"/>
    <property type="match status" value="1"/>
</dbReference>
<dbReference type="GO" id="GO:0003677">
    <property type="term" value="F:DNA binding"/>
    <property type="evidence" value="ECO:0007669"/>
    <property type="project" value="InterPro"/>
</dbReference>
<name>A0A1G7Y848_9BACT</name>
<dbReference type="InterPro" id="IPR007492">
    <property type="entry name" value="LytTR_DNA-bd_dom"/>
</dbReference>